<reference evidence="1" key="1">
    <citation type="submission" date="2020-10" db="EMBL/GenBank/DDBJ databases">
        <authorList>
            <person name="Gilroy R."/>
        </authorList>
    </citation>
    <scope>NUCLEOTIDE SEQUENCE</scope>
    <source>
        <strain evidence="1">1063</strain>
    </source>
</reference>
<proteinExistence type="predicted"/>
<comment type="caution">
    <text evidence="1">The sequence shown here is derived from an EMBL/GenBank/DDBJ whole genome shotgun (WGS) entry which is preliminary data.</text>
</comment>
<dbReference type="AlphaFoldDB" id="A0A9D1HQN3"/>
<evidence type="ECO:0000313" key="1">
    <source>
        <dbReference type="EMBL" id="HIU20851.1"/>
    </source>
</evidence>
<evidence type="ECO:0000313" key="2">
    <source>
        <dbReference type="Proteomes" id="UP000824088"/>
    </source>
</evidence>
<gene>
    <name evidence="1" type="ORF">IAD51_01220</name>
</gene>
<dbReference type="Proteomes" id="UP000824088">
    <property type="component" value="Unassembled WGS sequence"/>
</dbReference>
<name>A0A9D1HQN3_9FIRM</name>
<protein>
    <submittedName>
        <fullName evidence="1">Uncharacterized protein</fullName>
    </submittedName>
</protein>
<organism evidence="1 2">
    <name type="scientific">Candidatus Limadaptatus stercorigallinarum</name>
    <dbReference type="NCBI Taxonomy" id="2840845"/>
    <lineage>
        <taxon>Bacteria</taxon>
        <taxon>Bacillati</taxon>
        <taxon>Bacillota</taxon>
        <taxon>Clostridia</taxon>
        <taxon>Eubacteriales</taxon>
        <taxon>Candidatus Limadaptatus</taxon>
    </lineage>
</organism>
<dbReference type="EMBL" id="DVMN01000019">
    <property type="protein sequence ID" value="HIU20851.1"/>
    <property type="molecule type" value="Genomic_DNA"/>
</dbReference>
<reference evidence="1" key="2">
    <citation type="journal article" date="2021" name="PeerJ">
        <title>Extensive microbial diversity within the chicken gut microbiome revealed by metagenomics and culture.</title>
        <authorList>
            <person name="Gilroy R."/>
            <person name="Ravi A."/>
            <person name="Getino M."/>
            <person name="Pursley I."/>
            <person name="Horton D.L."/>
            <person name="Alikhan N.F."/>
            <person name="Baker D."/>
            <person name="Gharbi K."/>
            <person name="Hall N."/>
            <person name="Watson M."/>
            <person name="Adriaenssens E.M."/>
            <person name="Foster-Nyarko E."/>
            <person name="Jarju S."/>
            <person name="Secka A."/>
            <person name="Antonio M."/>
            <person name="Oren A."/>
            <person name="Chaudhuri R.R."/>
            <person name="La Ragione R."/>
            <person name="Hildebrand F."/>
            <person name="Pallen M.J."/>
        </authorList>
    </citation>
    <scope>NUCLEOTIDE SEQUENCE</scope>
    <source>
        <strain evidence="1">1063</strain>
    </source>
</reference>
<sequence>MTEDKSVVGLQDRIDVDKWLESERQGRDMCGTYAYCSFCDKTEAYPCANAYMRMTARDEDERERAALAAADATEETTALGKTVDIEDVMRRKAARKSLSFAEKYALSDDIVKERYAALKAALTAVPKGSPKIKSRISRQCDTYRRGGDIVAKITIIGGSLRINLPLDPEAPEFNDGKMPHTATGHKKVYAEVPFQFKVNSKLALKRALRLIDLVK</sequence>
<accession>A0A9D1HQN3</accession>